<dbReference type="Pfam" id="PF13624">
    <property type="entry name" value="SurA_N_3"/>
    <property type="match status" value="1"/>
</dbReference>
<evidence type="ECO:0000259" key="13">
    <source>
        <dbReference type="PROSITE" id="PS50198"/>
    </source>
</evidence>
<evidence type="ECO:0000256" key="9">
    <source>
        <dbReference type="ARBA" id="ARBA00040743"/>
    </source>
</evidence>
<dbReference type="InterPro" id="IPR000297">
    <property type="entry name" value="PPIase_PpiC"/>
</dbReference>
<dbReference type="Gene3D" id="1.10.4030.10">
    <property type="entry name" value="Porin chaperone SurA, peptide-binding domain"/>
    <property type="match status" value="1"/>
</dbReference>
<comment type="similarity">
    <text evidence="8">Belongs to the PpiD chaperone family.</text>
</comment>
<dbReference type="InterPro" id="IPR052029">
    <property type="entry name" value="PpiD_chaperone"/>
</dbReference>
<evidence type="ECO:0000256" key="5">
    <source>
        <dbReference type="ARBA" id="ARBA00022989"/>
    </source>
</evidence>
<dbReference type="InterPro" id="IPR027304">
    <property type="entry name" value="Trigger_fact/SurA_dom_sf"/>
</dbReference>
<keyword evidence="4 12" id="KW-0812">Transmembrane</keyword>
<keyword evidence="5 12" id="KW-1133">Transmembrane helix</keyword>
<evidence type="ECO:0000313" key="15">
    <source>
        <dbReference type="Proteomes" id="UP000634667"/>
    </source>
</evidence>
<sequence length="635" mass="69261">MLERIREGSQGLTAKIILGLVILTFALAGVGSYLSTPTEAVVAVVNGEDISQASYDQALQNERARMQQQFGEMYDTLAADPAYMASFRSDVLERVIDDTLQKQFARTLGLRVGDEQVRQTVTSLPEFQIDGVFSTERFNALLRQAGYQPAQFREMVREDLSTGQLMQGLVGSEFGLASEINLLLSLQQQTRDLRYFTINAAAYAETVSVTDEMLQNYYQQNIARFMTPEQVAAEFVELSAATLAQDIEFTAQQIAEYYDANQARFGKAERREVAHIMLESDAENAEIAAKAGSLLTELQNGADFAELAKTHSSDTFSAENGGALGELVAGQMDPAFEAAGFALTQQGQLSEVIKSEFGYHIIKLTTFEPAVTQPLNEVRAEIETLIRQEQATALFYDLQQRLAQVAFEQPDNLDEAAEVLGAQVQTTDLFSRDTASGVLAQPNVLNRLFDPRFISEGLNSDVLELAREHVVVVRIKTHNPARTQSLDDVKEQVTAAVRQDAQAKQALARGAELLATGVSLADMATQANAEIVTAAAVSRFGGELNAEVRSKAFAMPKPAEGASSVDSVQLTNGDVVVVSVDNVTATEVTATPDASQLEAISRQQAELHYQALLATLKSQAKITRQLRTTELTEAF</sequence>
<dbReference type="PROSITE" id="PS01096">
    <property type="entry name" value="PPIC_PPIASE_1"/>
    <property type="match status" value="1"/>
</dbReference>
<evidence type="ECO:0000256" key="2">
    <source>
        <dbReference type="ARBA" id="ARBA00022475"/>
    </source>
</evidence>
<dbReference type="SUPFAM" id="SSF109998">
    <property type="entry name" value="Triger factor/SurA peptide-binding domain-like"/>
    <property type="match status" value="1"/>
</dbReference>
<keyword evidence="2" id="KW-1003">Cell membrane</keyword>
<dbReference type="InterPro" id="IPR046357">
    <property type="entry name" value="PPIase_dom_sf"/>
</dbReference>
<evidence type="ECO:0000256" key="11">
    <source>
        <dbReference type="PROSITE-ProRule" id="PRU00278"/>
    </source>
</evidence>
<evidence type="ECO:0000256" key="8">
    <source>
        <dbReference type="ARBA" id="ARBA00038408"/>
    </source>
</evidence>
<organism evidence="14 15">
    <name type="scientific">Alishewanella tabrizica</name>
    <dbReference type="NCBI Taxonomy" id="671278"/>
    <lineage>
        <taxon>Bacteria</taxon>
        <taxon>Pseudomonadati</taxon>
        <taxon>Pseudomonadota</taxon>
        <taxon>Gammaproteobacteria</taxon>
        <taxon>Alteromonadales</taxon>
        <taxon>Alteromonadaceae</taxon>
        <taxon>Alishewanella</taxon>
    </lineage>
</organism>
<keyword evidence="6 12" id="KW-0472">Membrane</keyword>
<keyword evidence="11" id="KW-0697">Rotamase</keyword>
<evidence type="ECO:0000256" key="10">
    <source>
        <dbReference type="ARBA" id="ARBA00042775"/>
    </source>
</evidence>
<evidence type="ECO:0000256" key="7">
    <source>
        <dbReference type="ARBA" id="ARBA00023186"/>
    </source>
</evidence>
<name>A0ABQ2WFQ6_9ALTE</name>
<dbReference type="InterPro" id="IPR023058">
    <property type="entry name" value="PPIase_PpiC_CS"/>
</dbReference>
<evidence type="ECO:0000313" key="14">
    <source>
        <dbReference type="EMBL" id="GGW50848.1"/>
    </source>
</evidence>
<protein>
    <recommendedName>
        <fullName evidence="9">Periplasmic chaperone PpiD</fullName>
    </recommendedName>
    <alternativeName>
        <fullName evidence="10">Periplasmic folding chaperone</fullName>
    </alternativeName>
</protein>
<evidence type="ECO:0000256" key="3">
    <source>
        <dbReference type="ARBA" id="ARBA00022519"/>
    </source>
</evidence>
<dbReference type="Pfam" id="PF00639">
    <property type="entry name" value="Rotamase"/>
    <property type="match status" value="1"/>
</dbReference>
<dbReference type="PROSITE" id="PS50198">
    <property type="entry name" value="PPIC_PPIASE_2"/>
    <property type="match status" value="1"/>
</dbReference>
<keyword evidence="15" id="KW-1185">Reference proteome</keyword>
<dbReference type="RefSeq" id="WP_189479834.1">
    <property type="nucleotide sequence ID" value="NZ_BMYR01000001.1"/>
</dbReference>
<evidence type="ECO:0000256" key="1">
    <source>
        <dbReference type="ARBA" id="ARBA00004382"/>
    </source>
</evidence>
<dbReference type="PANTHER" id="PTHR47529">
    <property type="entry name" value="PEPTIDYL-PROLYL CIS-TRANS ISOMERASE D"/>
    <property type="match status" value="1"/>
</dbReference>
<keyword evidence="11 14" id="KW-0413">Isomerase</keyword>
<dbReference type="GO" id="GO:0016853">
    <property type="term" value="F:isomerase activity"/>
    <property type="evidence" value="ECO:0007669"/>
    <property type="project" value="UniProtKB-KW"/>
</dbReference>
<proteinExistence type="inferred from homology"/>
<comment type="caution">
    <text evidence="14">The sequence shown here is derived from an EMBL/GenBank/DDBJ whole genome shotgun (WGS) entry which is preliminary data.</text>
</comment>
<feature type="domain" description="PpiC" evidence="13">
    <location>
        <begin position="268"/>
        <end position="366"/>
    </location>
</feature>
<dbReference type="Proteomes" id="UP000634667">
    <property type="component" value="Unassembled WGS sequence"/>
</dbReference>
<gene>
    <name evidence="14" type="primary">ppiD</name>
    <name evidence="14" type="ORF">GCM10008111_03480</name>
</gene>
<dbReference type="PANTHER" id="PTHR47529:SF1">
    <property type="entry name" value="PERIPLASMIC CHAPERONE PPID"/>
    <property type="match status" value="1"/>
</dbReference>
<accession>A0ABQ2WFQ6</accession>
<keyword evidence="7" id="KW-0143">Chaperone</keyword>
<dbReference type="SUPFAM" id="SSF54534">
    <property type="entry name" value="FKBP-like"/>
    <property type="match status" value="1"/>
</dbReference>
<evidence type="ECO:0000256" key="12">
    <source>
        <dbReference type="SAM" id="Phobius"/>
    </source>
</evidence>
<dbReference type="Gene3D" id="3.10.50.40">
    <property type="match status" value="1"/>
</dbReference>
<reference evidence="15" key="1">
    <citation type="journal article" date="2019" name="Int. J. Syst. Evol. Microbiol.">
        <title>The Global Catalogue of Microorganisms (GCM) 10K type strain sequencing project: providing services to taxonomists for standard genome sequencing and annotation.</title>
        <authorList>
            <consortium name="The Broad Institute Genomics Platform"/>
            <consortium name="The Broad Institute Genome Sequencing Center for Infectious Disease"/>
            <person name="Wu L."/>
            <person name="Ma J."/>
        </authorList>
    </citation>
    <scope>NUCLEOTIDE SEQUENCE [LARGE SCALE GENOMIC DNA]</scope>
    <source>
        <strain evidence="15">KCTC 23723</strain>
    </source>
</reference>
<evidence type="ECO:0000256" key="4">
    <source>
        <dbReference type="ARBA" id="ARBA00022692"/>
    </source>
</evidence>
<comment type="subcellular location">
    <subcellularLocation>
        <location evidence="1">Cell inner membrane</location>
        <topology evidence="1">Single-pass type II membrane protein</topology>
        <orientation evidence="1">Periplasmic side</orientation>
    </subcellularLocation>
</comment>
<keyword evidence="3" id="KW-0997">Cell inner membrane</keyword>
<feature type="transmembrane region" description="Helical" evidence="12">
    <location>
        <begin position="12"/>
        <end position="34"/>
    </location>
</feature>
<evidence type="ECO:0000256" key="6">
    <source>
        <dbReference type="ARBA" id="ARBA00023136"/>
    </source>
</evidence>
<dbReference type="EMBL" id="BMYR01000001">
    <property type="protein sequence ID" value="GGW50848.1"/>
    <property type="molecule type" value="Genomic_DNA"/>
</dbReference>